<accession>A0A345T380</accession>
<dbReference type="KEGG" id="stri:C7M71_026565"/>
<dbReference type="RefSeq" id="WP_114914595.1">
    <property type="nucleotide sequence ID" value="NZ_CP031264.1"/>
</dbReference>
<reference evidence="3" key="1">
    <citation type="submission" date="2018-07" db="EMBL/GenBank/DDBJ databases">
        <title>Streptacidiphilus bronchialis DSM 106435 chromosome.</title>
        <authorList>
            <person name="Batra D."/>
            <person name="Gulvik C.A."/>
        </authorList>
    </citation>
    <scope>NUCLEOTIDE SEQUENCE [LARGE SCALE GENOMIC DNA]</scope>
    <source>
        <strain evidence="3">DSM 106435</strain>
    </source>
</reference>
<sequence>MTVSRATPQPEPDRAPAPDLGRAPDWAPGRAPGLRGGPRRFQVGLLAASTLAAALAAVAFTGGARPPGTAEVALAAPAPSRSPAPADLARLASLSGCTLRLATSNADFRQGVCTAPAGRVVLVTFTSEAGRRQWTTEAESYGQYLVGPRWAVGGDPALLVRLQFRLGGVVEGSTAHQGHPA</sequence>
<evidence type="ECO:0000313" key="3">
    <source>
        <dbReference type="Proteomes" id="UP000249340"/>
    </source>
</evidence>
<gene>
    <name evidence="2" type="ORF">C7M71_026565</name>
</gene>
<proteinExistence type="predicted"/>
<feature type="region of interest" description="Disordered" evidence="1">
    <location>
        <begin position="1"/>
        <end position="34"/>
    </location>
</feature>
<evidence type="ECO:0000313" key="2">
    <source>
        <dbReference type="EMBL" id="AXI80435.1"/>
    </source>
</evidence>
<keyword evidence="3" id="KW-1185">Reference proteome</keyword>
<evidence type="ECO:0000256" key="1">
    <source>
        <dbReference type="SAM" id="MobiDB-lite"/>
    </source>
</evidence>
<organism evidence="2 3">
    <name type="scientific">Peterkaempfera bronchialis</name>
    <dbReference type="NCBI Taxonomy" id="2126346"/>
    <lineage>
        <taxon>Bacteria</taxon>
        <taxon>Bacillati</taxon>
        <taxon>Actinomycetota</taxon>
        <taxon>Actinomycetes</taxon>
        <taxon>Kitasatosporales</taxon>
        <taxon>Streptomycetaceae</taxon>
        <taxon>Peterkaempfera</taxon>
    </lineage>
</organism>
<name>A0A345T380_9ACTN</name>
<dbReference type="EMBL" id="CP031264">
    <property type="protein sequence ID" value="AXI80435.1"/>
    <property type="molecule type" value="Genomic_DNA"/>
</dbReference>
<dbReference type="OrthoDB" id="5114877at2"/>
<dbReference type="AlphaFoldDB" id="A0A345T380"/>
<dbReference type="Proteomes" id="UP000249340">
    <property type="component" value="Chromosome"/>
</dbReference>
<protein>
    <submittedName>
        <fullName evidence="2">Uncharacterized protein</fullName>
    </submittedName>
</protein>